<keyword evidence="1" id="KW-0805">Transcription regulation</keyword>
<dbReference type="OrthoDB" id="3628603at2"/>
<dbReference type="NCBIfam" id="NF033788">
    <property type="entry name" value="HTH_metalloreg"/>
    <property type="match status" value="1"/>
</dbReference>
<dbReference type="AlphaFoldDB" id="A0A2V5L7B2"/>
<evidence type="ECO:0000313" key="6">
    <source>
        <dbReference type="EMBL" id="PYI66194.1"/>
    </source>
</evidence>
<dbReference type="InterPro" id="IPR036390">
    <property type="entry name" value="WH_DNA-bd_sf"/>
</dbReference>
<feature type="domain" description="HTH arsR-type" evidence="5">
    <location>
        <begin position="1"/>
        <end position="89"/>
    </location>
</feature>
<dbReference type="SMART" id="SM00418">
    <property type="entry name" value="HTH_ARSR"/>
    <property type="match status" value="1"/>
</dbReference>
<dbReference type="PANTHER" id="PTHR33154:SF33">
    <property type="entry name" value="TRANSCRIPTIONAL REPRESSOR SDPR"/>
    <property type="match status" value="1"/>
</dbReference>
<dbReference type="SUPFAM" id="SSF46785">
    <property type="entry name" value="Winged helix' DNA-binding domain"/>
    <property type="match status" value="1"/>
</dbReference>
<feature type="compositionally biased region" description="Low complexity" evidence="4">
    <location>
        <begin position="116"/>
        <end position="127"/>
    </location>
</feature>
<sequence>MVVEEVFAVIAEGTRRDILEALAGEHKAVGQLVEELGVSQPTVSKHLRVLREAGVVTMRAQGQKRFYSINTEPLSLVAEWLDGLGAGVARGARPAAGSAAGSGAAPAAAARTAVAARNGAPAGGPATIDDGGPSRSPAIDGRTDPAGARPALEPAAQAAPAARPALEPAAGIALATGAVRAAAPADAARAAVVVPAGGQDPSVQQHITRSVGRAANKAADLLANLPAFRRRRD</sequence>
<dbReference type="InterPro" id="IPR036388">
    <property type="entry name" value="WH-like_DNA-bd_sf"/>
</dbReference>
<evidence type="ECO:0000256" key="3">
    <source>
        <dbReference type="ARBA" id="ARBA00023163"/>
    </source>
</evidence>
<dbReference type="PANTHER" id="PTHR33154">
    <property type="entry name" value="TRANSCRIPTIONAL REGULATOR, ARSR FAMILY"/>
    <property type="match status" value="1"/>
</dbReference>
<evidence type="ECO:0000259" key="5">
    <source>
        <dbReference type="PROSITE" id="PS50987"/>
    </source>
</evidence>
<keyword evidence="3" id="KW-0804">Transcription</keyword>
<dbReference type="GO" id="GO:0003677">
    <property type="term" value="F:DNA binding"/>
    <property type="evidence" value="ECO:0007669"/>
    <property type="project" value="UniProtKB-KW"/>
</dbReference>
<keyword evidence="7" id="KW-1185">Reference proteome</keyword>
<dbReference type="RefSeq" id="WP_110501903.1">
    <property type="nucleotide sequence ID" value="NZ_QJVD01000017.1"/>
</dbReference>
<dbReference type="Gene3D" id="1.10.10.10">
    <property type="entry name" value="Winged helix-like DNA-binding domain superfamily/Winged helix DNA-binding domain"/>
    <property type="match status" value="1"/>
</dbReference>
<evidence type="ECO:0000256" key="2">
    <source>
        <dbReference type="ARBA" id="ARBA00023125"/>
    </source>
</evidence>
<reference evidence="6 7" key="1">
    <citation type="submission" date="2018-05" db="EMBL/GenBank/DDBJ databases">
        <title>Genetic diversity of glacier-inhabiting Cryobacterium bacteria in China and description of Cryobacterium mengkeensis sp. nov. and Arthrobacter glacialis sp. nov.</title>
        <authorList>
            <person name="Liu Q."/>
            <person name="Xin Y.-H."/>
        </authorList>
    </citation>
    <scope>NUCLEOTIDE SEQUENCE [LARGE SCALE GENOMIC DNA]</scope>
    <source>
        <strain evidence="6 7">LI2</strain>
    </source>
</reference>
<feature type="region of interest" description="Disordered" evidence="4">
    <location>
        <begin position="116"/>
        <end position="149"/>
    </location>
</feature>
<evidence type="ECO:0000256" key="1">
    <source>
        <dbReference type="ARBA" id="ARBA00023015"/>
    </source>
</evidence>
<dbReference type="InterPro" id="IPR011991">
    <property type="entry name" value="ArsR-like_HTH"/>
</dbReference>
<dbReference type="InterPro" id="IPR051081">
    <property type="entry name" value="HTH_MetalResp_TranReg"/>
</dbReference>
<name>A0A2V5L7B2_9MICC</name>
<organism evidence="6 7">
    <name type="scientific">Arthrobacter livingstonensis</name>
    <dbReference type="NCBI Taxonomy" id="670078"/>
    <lineage>
        <taxon>Bacteria</taxon>
        <taxon>Bacillati</taxon>
        <taxon>Actinomycetota</taxon>
        <taxon>Actinomycetes</taxon>
        <taxon>Micrococcales</taxon>
        <taxon>Micrococcaceae</taxon>
        <taxon>Arthrobacter</taxon>
    </lineage>
</organism>
<protein>
    <submittedName>
        <fullName evidence="6">Transcriptional regulator</fullName>
    </submittedName>
</protein>
<dbReference type="CDD" id="cd00090">
    <property type="entry name" value="HTH_ARSR"/>
    <property type="match status" value="1"/>
</dbReference>
<dbReference type="EMBL" id="QJVD01000017">
    <property type="protein sequence ID" value="PYI66194.1"/>
    <property type="molecule type" value="Genomic_DNA"/>
</dbReference>
<dbReference type="Pfam" id="PF01022">
    <property type="entry name" value="HTH_5"/>
    <property type="match status" value="1"/>
</dbReference>
<gene>
    <name evidence="6" type="ORF">CVV68_15110</name>
</gene>
<keyword evidence="2" id="KW-0238">DNA-binding</keyword>
<dbReference type="Proteomes" id="UP000247832">
    <property type="component" value="Unassembled WGS sequence"/>
</dbReference>
<accession>A0A2V5L7B2</accession>
<comment type="caution">
    <text evidence="6">The sequence shown here is derived from an EMBL/GenBank/DDBJ whole genome shotgun (WGS) entry which is preliminary data.</text>
</comment>
<dbReference type="InterPro" id="IPR001845">
    <property type="entry name" value="HTH_ArsR_DNA-bd_dom"/>
</dbReference>
<dbReference type="PROSITE" id="PS50987">
    <property type="entry name" value="HTH_ARSR_2"/>
    <property type="match status" value="1"/>
</dbReference>
<proteinExistence type="predicted"/>
<dbReference type="GO" id="GO:0003700">
    <property type="term" value="F:DNA-binding transcription factor activity"/>
    <property type="evidence" value="ECO:0007669"/>
    <property type="project" value="InterPro"/>
</dbReference>
<dbReference type="PRINTS" id="PR00778">
    <property type="entry name" value="HTHARSR"/>
</dbReference>
<evidence type="ECO:0000256" key="4">
    <source>
        <dbReference type="SAM" id="MobiDB-lite"/>
    </source>
</evidence>
<evidence type="ECO:0000313" key="7">
    <source>
        <dbReference type="Proteomes" id="UP000247832"/>
    </source>
</evidence>